<organism evidence="2 3">
    <name type="scientific">Pleomassaria siparia CBS 279.74</name>
    <dbReference type="NCBI Taxonomy" id="1314801"/>
    <lineage>
        <taxon>Eukaryota</taxon>
        <taxon>Fungi</taxon>
        <taxon>Dikarya</taxon>
        <taxon>Ascomycota</taxon>
        <taxon>Pezizomycotina</taxon>
        <taxon>Dothideomycetes</taxon>
        <taxon>Pleosporomycetidae</taxon>
        <taxon>Pleosporales</taxon>
        <taxon>Pleomassariaceae</taxon>
        <taxon>Pleomassaria</taxon>
    </lineage>
</organism>
<dbReference type="EMBL" id="MU005768">
    <property type="protein sequence ID" value="KAF2711041.1"/>
    <property type="molecule type" value="Genomic_DNA"/>
</dbReference>
<accession>A0A6G1KF49</accession>
<feature type="region of interest" description="Disordered" evidence="1">
    <location>
        <begin position="1"/>
        <end position="52"/>
    </location>
</feature>
<name>A0A6G1KF49_9PLEO</name>
<feature type="region of interest" description="Disordered" evidence="1">
    <location>
        <begin position="131"/>
        <end position="184"/>
    </location>
</feature>
<sequence length="184" mass="21352">MSQKHPSLRRLPTTQRLASTNLQPLNTTVEPEERQSNLSGTRRPTEGGPSRRYGVIAPIKKDMHLVAPFEGQTPITGTTFERLKREWEKEEERNPILKIKKSVPHPGRKSWVPGPTEAGYMSGNYVTYLAGPIGDHQDEKHHKRGQKEIEKQQEREERKVRSEAEKMHSGKQSVWRRIFRRKDK</sequence>
<feature type="compositionally biased region" description="Basic and acidic residues" evidence="1">
    <location>
        <begin position="135"/>
        <end position="168"/>
    </location>
</feature>
<evidence type="ECO:0000313" key="3">
    <source>
        <dbReference type="Proteomes" id="UP000799428"/>
    </source>
</evidence>
<evidence type="ECO:0000313" key="2">
    <source>
        <dbReference type="EMBL" id="KAF2711041.1"/>
    </source>
</evidence>
<proteinExistence type="predicted"/>
<reference evidence="2" key="1">
    <citation type="journal article" date="2020" name="Stud. Mycol.">
        <title>101 Dothideomycetes genomes: a test case for predicting lifestyles and emergence of pathogens.</title>
        <authorList>
            <person name="Haridas S."/>
            <person name="Albert R."/>
            <person name="Binder M."/>
            <person name="Bloem J."/>
            <person name="Labutti K."/>
            <person name="Salamov A."/>
            <person name="Andreopoulos B."/>
            <person name="Baker S."/>
            <person name="Barry K."/>
            <person name="Bills G."/>
            <person name="Bluhm B."/>
            <person name="Cannon C."/>
            <person name="Castanera R."/>
            <person name="Culley D."/>
            <person name="Daum C."/>
            <person name="Ezra D."/>
            <person name="Gonzalez J."/>
            <person name="Henrissat B."/>
            <person name="Kuo A."/>
            <person name="Liang C."/>
            <person name="Lipzen A."/>
            <person name="Lutzoni F."/>
            <person name="Magnuson J."/>
            <person name="Mondo S."/>
            <person name="Nolan M."/>
            <person name="Ohm R."/>
            <person name="Pangilinan J."/>
            <person name="Park H.-J."/>
            <person name="Ramirez L."/>
            <person name="Alfaro M."/>
            <person name="Sun H."/>
            <person name="Tritt A."/>
            <person name="Yoshinaga Y."/>
            <person name="Zwiers L.-H."/>
            <person name="Turgeon B."/>
            <person name="Goodwin S."/>
            <person name="Spatafora J."/>
            <person name="Crous P."/>
            <person name="Grigoriev I."/>
        </authorList>
    </citation>
    <scope>NUCLEOTIDE SEQUENCE</scope>
    <source>
        <strain evidence="2">CBS 279.74</strain>
    </source>
</reference>
<gene>
    <name evidence="2" type="ORF">K504DRAFT_524221</name>
</gene>
<feature type="compositionally biased region" description="Polar residues" evidence="1">
    <location>
        <begin position="12"/>
        <end position="29"/>
    </location>
</feature>
<dbReference type="AlphaFoldDB" id="A0A6G1KF49"/>
<keyword evidence="3" id="KW-1185">Reference proteome</keyword>
<evidence type="ECO:0000256" key="1">
    <source>
        <dbReference type="SAM" id="MobiDB-lite"/>
    </source>
</evidence>
<dbReference type="Proteomes" id="UP000799428">
    <property type="component" value="Unassembled WGS sequence"/>
</dbReference>
<protein>
    <submittedName>
        <fullName evidence="2">Uncharacterized protein</fullName>
    </submittedName>
</protein>